<comment type="caution">
    <text evidence="2">The sequence shown here is derived from an EMBL/GenBank/DDBJ whole genome shotgun (WGS) entry which is preliminary data.</text>
</comment>
<evidence type="ECO:0000256" key="1">
    <source>
        <dbReference type="SAM" id="MobiDB-lite"/>
    </source>
</evidence>
<reference evidence="2 3" key="1">
    <citation type="journal article" date="2018" name="Mol. Biol. Evol.">
        <title>Analysis of the draft genome of the red seaweed Gracilariopsis chorda provides insights into genome size evolution in Rhodophyta.</title>
        <authorList>
            <person name="Lee J."/>
            <person name="Yang E.C."/>
            <person name="Graf L."/>
            <person name="Yang J.H."/>
            <person name="Qiu H."/>
            <person name="Zel Zion U."/>
            <person name="Chan C.X."/>
            <person name="Stephens T.G."/>
            <person name="Weber A.P.M."/>
            <person name="Boo G.H."/>
            <person name="Boo S.M."/>
            <person name="Kim K.M."/>
            <person name="Shin Y."/>
            <person name="Jung M."/>
            <person name="Lee S.J."/>
            <person name="Yim H.S."/>
            <person name="Lee J.H."/>
            <person name="Bhattacharya D."/>
            <person name="Yoon H.S."/>
        </authorList>
    </citation>
    <scope>NUCLEOTIDE SEQUENCE [LARGE SCALE GENOMIC DNA]</scope>
    <source>
        <strain evidence="2 3">SKKU-2015</strain>
        <tissue evidence="2">Whole body</tissue>
    </source>
</reference>
<protein>
    <submittedName>
        <fullName evidence="2">Uncharacterized protein</fullName>
    </submittedName>
</protein>
<dbReference type="Proteomes" id="UP000247409">
    <property type="component" value="Unassembled WGS sequence"/>
</dbReference>
<proteinExistence type="predicted"/>
<evidence type="ECO:0000313" key="3">
    <source>
        <dbReference type="Proteomes" id="UP000247409"/>
    </source>
</evidence>
<sequence>MKDKINRKNLTGIDNEEVEPMRGPMVANTGD</sequence>
<dbReference type="AlphaFoldDB" id="A0A2V3INH3"/>
<dbReference type="EMBL" id="NBIV01000118">
    <property type="protein sequence ID" value="PXF43599.1"/>
    <property type="molecule type" value="Genomic_DNA"/>
</dbReference>
<keyword evidence="3" id="KW-1185">Reference proteome</keyword>
<gene>
    <name evidence="2" type="ORF">BWQ96_06656</name>
</gene>
<name>A0A2V3INH3_9FLOR</name>
<feature type="region of interest" description="Disordered" evidence="1">
    <location>
        <begin position="1"/>
        <end position="31"/>
    </location>
</feature>
<organism evidence="2 3">
    <name type="scientific">Gracilariopsis chorda</name>
    <dbReference type="NCBI Taxonomy" id="448386"/>
    <lineage>
        <taxon>Eukaryota</taxon>
        <taxon>Rhodophyta</taxon>
        <taxon>Florideophyceae</taxon>
        <taxon>Rhodymeniophycidae</taxon>
        <taxon>Gracilariales</taxon>
        <taxon>Gracilariaceae</taxon>
        <taxon>Gracilariopsis</taxon>
    </lineage>
</organism>
<evidence type="ECO:0000313" key="2">
    <source>
        <dbReference type="EMBL" id="PXF43599.1"/>
    </source>
</evidence>
<accession>A0A2V3INH3</accession>